<sequence>FTNRPAIIFTIIKLQSSIIVAIASRCSSALHHRAAPPPCLRVYQQQKAASPTITIFQVSSPSGELLPAVAESRRTSSIHRRPSSKPSPTRTCKWRAIRSQHHRGYITVALVAVPFIVIRRSILVWVILILGQHVDTCPSSSSKSQLVMLGLLPWLLVLLLTALRTLLGKMSRLLAVVADLLTCQAHSSMSPATVTTLRRPIRHLADRLNILDMRVIATSVYSSTLVPLLVTSIISLPLARVSMTRHKDPDILSKSVPEFTGFSLFRIDHVSSEGNQPGKSPSILINGSGTLSEIIELSLLLVTIALGNVL</sequence>
<evidence type="ECO:0000256" key="1">
    <source>
        <dbReference type="SAM" id="Phobius"/>
    </source>
</evidence>
<evidence type="ECO:0000313" key="2">
    <source>
        <dbReference type="EMBL" id="CAA0831257.1"/>
    </source>
</evidence>
<comment type="caution">
    <text evidence="2">The sequence shown here is derived from an EMBL/GenBank/DDBJ whole genome shotgun (WGS) entry which is preliminary data.</text>
</comment>
<dbReference type="Proteomes" id="UP001153555">
    <property type="component" value="Unassembled WGS sequence"/>
</dbReference>
<feature type="non-terminal residue" evidence="2">
    <location>
        <position position="1"/>
    </location>
</feature>
<keyword evidence="3" id="KW-1185">Reference proteome</keyword>
<feature type="transmembrane region" description="Helical" evidence="1">
    <location>
        <begin position="215"/>
        <end position="239"/>
    </location>
</feature>
<keyword evidence="1" id="KW-1133">Transmembrane helix</keyword>
<proteinExistence type="predicted"/>
<feature type="non-terminal residue" evidence="2">
    <location>
        <position position="310"/>
    </location>
</feature>
<organism evidence="2 3">
    <name type="scientific">Striga hermonthica</name>
    <name type="common">Purple witchweed</name>
    <name type="synonym">Buchnera hermonthica</name>
    <dbReference type="NCBI Taxonomy" id="68872"/>
    <lineage>
        <taxon>Eukaryota</taxon>
        <taxon>Viridiplantae</taxon>
        <taxon>Streptophyta</taxon>
        <taxon>Embryophyta</taxon>
        <taxon>Tracheophyta</taxon>
        <taxon>Spermatophyta</taxon>
        <taxon>Magnoliopsida</taxon>
        <taxon>eudicotyledons</taxon>
        <taxon>Gunneridae</taxon>
        <taxon>Pentapetalae</taxon>
        <taxon>asterids</taxon>
        <taxon>lamiids</taxon>
        <taxon>Lamiales</taxon>
        <taxon>Orobanchaceae</taxon>
        <taxon>Buchnereae</taxon>
        <taxon>Striga</taxon>
    </lineage>
</organism>
<dbReference type="AlphaFoldDB" id="A0A9N7NIS5"/>
<name>A0A9N7NIS5_STRHE</name>
<keyword evidence="1" id="KW-0472">Membrane</keyword>
<dbReference type="EMBL" id="CACSLK010027831">
    <property type="protein sequence ID" value="CAA0831257.1"/>
    <property type="molecule type" value="Genomic_DNA"/>
</dbReference>
<feature type="transmembrane region" description="Helical" evidence="1">
    <location>
        <begin position="146"/>
        <end position="166"/>
    </location>
</feature>
<reference evidence="2" key="1">
    <citation type="submission" date="2019-12" db="EMBL/GenBank/DDBJ databases">
        <authorList>
            <person name="Scholes J."/>
        </authorList>
    </citation>
    <scope>NUCLEOTIDE SEQUENCE</scope>
</reference>
<evidence type="ECO:0000313" key="3">
    <source>
        <dbReference type="Proteomes" id="UP001153555"/>
    </source>
</evidence>
<feature type="transmembrane region" description="Helical" evidence="1">
    <location>
        <begin position="105"/>
        <end position="134"/>
    </location>
</feature>
<keyword evidence="1" id="KW-0812">Transmembrane</keyword>
<protein>
    <submittedName>
        <fullName evidence="2">Uncharacterized protein</fullName>
    </submittedName>
</protein>
<accession>A0A9N7NIS5</accession>
<gene>
    <name evidence="2" type="ORF">SHERM_26637</name>
</gene>